<evidence type="ECO:0000259" key="3">
    <source>
        <dbReference type="PROSITE" id="PS51011"/>
    </source>
</evidence>
<name>A0A1U8NWN9_GOSHI</name>
<keyword evidence="4" id="KW-1185">Reference proteome</keyword>
<dbReference type="KEGG" id="ghi:107952719"/>
<dbReference type="PaxDb" id="3635-A0A1U8NWN9"/>
<sequence>MGLNSKSMPGLSIRADESSLDCKKPPENLEPAGSSIGLDPFSEGSFLKSEPDKLRFGFNKFLGLFLKEICAQGCVCSLPPMAEGGQPVDWLKLFLVVREKGGYNAVSESGLWDSVATESGLGLNVASLVKLVYLKYLVSLERWLERIVQSEDLKSESHYTGNLVEMGIELKRFLSESKKIAEFSQVEESVVAGSGGGEKFVNGEQSMDIDITKDFLDYNEVEKLRNDDDLKSVVVDSDGEKKFINVDEYVHTPSDLVKSAGNSTDVEKFCNEDEVKSAIMEDSVECKKCTHSDYDVVKLDSSDIKEKLSSNKRKRDSSAIMEDSVECKKCTHCDDDVVKLDSSDIKEKLSSNKRKRDSSAIMEDSVECKKCTHSDDDVVKLDSSDIKEKLSSNKRKRDSSAIMEDSVECKKYTHSDDDVVKLDSSDIKENFSSNKRKLDSMWGMLNWVKEVAMDPCDLVVGSLPESSEWKSYGSEELWKQILLFRVAAFHRKDDHSSSDQSKRQKTQKMHPCMYDDNTKIGYNLRERLSCTKKLLFGRTDAKEQNWSQSSGNHSDFNGTCDSVTPGSVFDYEADIQVPIGPQFQFEVPVWTGVASGSDAKWLGTRFWPLEKKENRFLIERDRIGKGRQDSCGCQVQGSLQCVKFHVAEKRSKLKLELGPAFKKLKFDKMGEDVASAWKEGEQKMFSNIVKSNPSSQQKCFWDEICKHFRNKSREELVCYYYNVFLLQRRAYQNRVTPSNIDSDDEPESELVAKGIGQEAIKPYTSILISPKKSQKKSRYSSK</sequence>
<dbReference type="SUPFAM" id="SSF46774">
    <property type="entry name" value="ARID-like"/>
    <property type="match status" value="1"/>
</dbReference>
<protein>
    <submittedName>
        <fullName evidence="5">AT-rich interactive domain-containing protein 1</fullName>
    </submittedName>
</protein>
<accession>A0A1U8NWN9</accession>
<organism evidence="4 5">
    <name type="scientific">Gossypium hirsutum</name>
    <name type="common">Upland cotton</name>
    <name type="synonym">Gossypium mexicanum</name>
    <dbReference type="NCBI Taxonomy" id="3635"/>
    <lineage>
        <taxon>Eukaryota</taxon>
        <taxon>Viridiplantae</taxon>
        <taxon>Streptophyta</taxon>
        <taxon>Embryophyta</taxon>
        <taxon>Tracheophyta</taxon>
        <taxon>Spermatophyta</taxon>
        <taxon>Magnoliopsida</taxon>
        <taxon>eudicotyledons</taxon>
        <taxon>Gunneridae</taxon>
        <taxon>Pentapetalae</taxon>
        <taxon>rosids</taxon>
        <taxon>malvids</taxon>
        <taxon>Malvales</taxon>
        <taxon>Malvaceae</taxon>
        <taxon>Malvoideae</taxon>
        <taxon>Gossypium</taxon>
    </lineage>
</organism>
<evidence type="ECO:0000313" key="4">
    <source>
        <dbReference type="Proteomes" id="UP000818029"/>
    </source>
</evidence>
<dbReference type="SMART" id="SM00501">
    <property type="entry name" value="BRIGHT"/>
    <property type="match status" value="1"/>
</dbReference>
<gene>
    <name evidence="5" type="primary">LOC107952719</name>
</gene>
<evidence type="ECO:0000313" key="5">
    <source>
        <dbReference type="RefSeq" id="XP_016743366.2"/>
    </source>
</evidence>
<dbReference type="GO" id="GO:0003677">
    <property type="term" value="F:DNA binding"/>
    <property type="evidence" value="ECO:0007669"/>
    <property type="project" value="InterPro"/>
</dbReference>
<dbReference type="Pfam" id="PF01388">
    <property type="entry name" value="ARID"/>
    <property type="match status" value="1"/>
</dbReference>
<proteinExistence type="predicted"/>
<dbReference type="SMART" id="SM01189">
    <property type="entry name" value="ELM2"/>
    <property type="match status" value="1"/>
</dbReference>
<dbReference type="AlphaFoldDB" id="A0A1U8NWN9"/>
<evidence type="ECO:0000256" key="2">
    <source>
        <dbReference type="SAM" id="MobiDB-lite"/>
    </source>
</evidence>
<dbReference type="InterPro" id="IPR001606">
    <property type="entry name" value="ARID_dom"/>
</dbReference>
<reference evidence="4" key="1">
    <citation type="journal article" date="2020" name="Nat. Genet.">
        <title>Genomic diversifications of five Gossypium allopolyploid species and their impact on cotton improvement.</title>
        <authorList>
            <person name="Chen Z.J."/>
            <person name="Sreedasyam A."/>
            <person name="Ando A."/>
            <person name="Song Q."/>
            <person name="De Santiago L.M."/>
            <person name="Hulse-Kemp A.M."/>
            <person name="Ding M."/>
            <person name="Ye W."/>
            <person name="Kirkbride R.C."/>
            <person name="Jenkins J."/>
            <person name="Plott C."/>
            <person name="Lovell J."/>
            <person name="Lin Y.M."/>
            <person name="Vaughn R."/>
            <person name="Liu B."/>
            <person name="Simpson S."/>
            <person name="Scheffler B.E."/>
            <person name="Wen L."/>
            <person name="Saski C.A."/>
            <person name="Grover C.E."/>
            <person name="Hu G."/>
            <person name="Conover J.L."/>
            <person name="Carlson J.W."/>
            <person name="Shu S."/>
            <person name="Boston L.B."/>
            <person name="Williams M."/>
            <person name="Peterson D.G."/>
            <person name="McGee K."/>
            <person name="Jones D.C."/>
            <person name="Wendel J.F."/>
            <person name="Stelly D.M."/>
            <person name="Grimwood J."/>
            <person name="Schmutz J."/>
        </authorList>
    </citation>
    <scope>NUCLEOTIDE SEQUENCE [LARGE SCALE GENOMIC DNA]</scope>
    <source>
        <strain evidence="4">cv. TM-1</strain>
    </source>
</reference>
<dbReference type="PANTHER" id="PTHR46410">
    <property type="entry name" value="AT-RICH INTERACTIVE DOMAIN-CONTAINING PROTEIN 2"/>
    <property type="match status" value="1"/>
</dbReference>
<dbReference type="InterPro" id="IPR000949">
    <property type="entry name" value="ELM2_dom"/>
</dbReference>
<dbReference type="STRING" id="3635.A0A1U8NWN9"/>
<dbReference type="Gene3D" id="1.10.150.60">
    <property type="entry name" value="ARID DNA-binding domain"/>
    <property type="match status" value="1"/>
</dbReference>
<dbReference type="CDD" id="cd16100">
    <property type="entry name" value="ARID"/>
    <property type="match status" value="1"/>
</dbReference>
<reference evidence="5" key="2">
    <citation type="submission" date="2025-08" db="UniProtKB">
        <authorList>
            <consortium name="RefSeq"/>
        </authorList>
    </citation>
    <scope>IDENTIFICATION</scope>
</reference>
<keyword evidence="1" id="KW-0539">Nucleus</keyword>
<dbReference type="GeneID" id="107952719"/>
<dbReference type="PROSITE" id="PS51011">
    <property type="entry name" value="ARID"/>
    <property type="match status" value="1"/>
</dbReference>
<feature type="compositionally biased region" description="Basic and acidic residues" evidence="2">
    <location>
        <begin position="14"/>
        <end position="27"/>
    </location>
</feature>
<dbReference type="PANTHER" id="PTHR46410:SF1">
    <property type="entry name" value="AT-RICH INTERACTIVE DOMAIN-CONTAINING PROTEIN 1"/>
    <property type="match status" value="1"/>
</dbReference>
<evidence type="ECO:0000256" key="1">
    <source>
        <dbReference type="ARBA" id="ARBA00023242"/>
    </source>
</evidence>
<dbReference type="InterPro" id="IPR036431">
    <property type="entry name" value="ARID_dom_sf"/>
</dbReference>
<feature type="region of interest" description="Disordered" evidence="2">
    <location>
        <begin position="1"/>
        <end position="34"/>
    </location>
</feature>
<dbReference type="Proteomes" id="UP000818029">
    <property type="component" value="Chromosome A07"/>
</dbReference>
<dbReference type="RefSeq" id="XP_016743366.2">
    <property type="nucleotide sequence ID" value="XM_016887877.2"/>
</dbReference>
<feature type="domain" description="ARID" evidence="3">
    <location>
        <begin position="52"/>
        <end position="145"/>
    </location>
</feature>
<dbReference type="SMART" id="SM01014">
    <property type="entry name" value="ARID"/>
    <property type="match status" value="1"/>
</dbReference>